<sequence length="62" mass="7598">MRMKFPRWKDGDLNGWISYAEIFFHFHRTLEESKMEIASIQLEGDAIQWYDLYETYYGVPSW</sequence>
<evidence type="ECO:0000313" key="1">
    <source>
        <dbReference type="EMBL" id="RRT79175.1"/>
    </source>
</evidence>
<name>A0A427ASH0_ENSVE</name>
<dbReference type="Proteomes" id="UP000287651">
    <property type="component" value="Unassembled WGS sequence"/>
</dbReference>
<proteinExistence type="predicted"/>
<evidence type="ECO:0008006" key="3">
    <source>
        <dbReference type="Google" id="ProtNLM"/>
    </source>
</evidence>
<organism evidence="1 2">
    <name type="scientific">Ensete ventricosum</name>
    <name type="common">Abyssinian banana</name>
    <name type="synonym">Musa ensete</name>
    <dbReference type="NCBI Taxonomy" id="4639"/>
    <lineage>
        <taxon>Eukaryota</taxon>
        <taxon>Viridiplantae</taxon>
        <taxon>Streptophyta</taxon>
        <taxon>Embryophyta</taxon>
        <taxon>Tracheophyta</taxon>
        <taxon>Spermatophyta</taxon>
        <taxon>Magnoliopsida</taxon>
        <taxon>Liliopsida</taxon>
        <taxon>Zingiberales</taxon>
        <taxon>Musaceae</taxon>
        <taxon>Ensete</taxon>
    </lineage>
</organism>
<reference evidence="1 2" key="1">
    <citation type="journal article" date="2014" name="Agronomy (Basel)">
        <title>A Draft Genome Sequence for Ensete ventricosum, the Drought-Tolerant Tree Against Hunger.</title>
        <authorList>
            <person name="Harrison J."/>
            <person name="Moore K.A."/>
            <person name="Paszkiewicz K."/>
            <person name="Jones T."/>
            <person name="Grant M."/>
            <person name="Ambacheew D."/>
            <person name="Muzemil S."/>
            <person name="Studholme D.J."/>
        </authorList>
    </citation>
    <scope>NUCLEOTIDE SEQUENCE [LARGE SCALE GENOMIC DNA]</scope>
</reference>
<gene>
    <name evidence="1" type="ORF">B296_00015090</name>
</gene>
<protein>
    <recommendedName>
        <fullName evidence="3">Retrotransposon gag domain-containing protein</fullName>
    </recommendedName>
</protein>
<evidence type="ECO:0000313" key="2">
    <source>
        <dbReference type="Proteomes" id="UP000287651"/>
    </source>
</evidence>
<dbReference type="EMBL" id="AMZH03001474">
    <property type="protein sequence ID" value="RRT79175.1"/>
    <property type="molecule type" value="Genomic_DNA"/>
</dbReference>
<dbReference type="AlphaFoldDB" id="A0A427ASH0"/>
<accession>A0A427ASH0</accession>
<comment type="caution">
    <text evidence="1">The sequence shown here is derived from an EMBL/GenBank/DDBJ whole genome shotgun (WGS) entry which is preliminary data.</text>
</comment>